<feature type="domain" description="DUF3669" evidence="1">
    <location>
        <begin position="231"/>
        <end position="289"/>
    </location>
</feature>
<organism evidence="2 3">
    <name type="scientific">Capronia coronata CBS 617.96</name>
    <dbReference type="NCBI Taxonomy" id="1182541"/>
    <lineage>
        <taxon>Eukaryota</taxon>
        <taxon>Fungi</taxon>
        <taxon>Dikarya</taxon>
        <taxon>Ascomycota</taxon>
        <taxon>Pezizomycotina</taxon>
        <taxon>Eurotiomycetes</taxon>
        <taxon>Chaetothyriomycetidae</taxon>
        <taxon>Chaetothyriales</taxon>
        <taxon>Herpotrichiellaceae</taxon>
        <taxon>Capronia</taxon>
    </lineage>
</organism>
<name>W9XXR8_9EURO</name>
<protein>
    <recommendedName>
        <fullName evidence="1">DUF3669 domain-containing protein</fullName>
    </recommendedName>
</protein>
<evidence type="ECO:0000313" key="2">
    <source>
        <dbReference type="EMBL" id="EXJ82165.1"/>
    </source>
</evidence>
<comment type="caution">
    <text evidence="2">The sequence shown here is derived from an EMBL/GenBank/DDBJ whole genome shotgun (WGS) entry which is preliminary data.</text>
</comment>
<dbReference type="GeneID" id="19163085"/>
<evidence type="ECO:0000259" key="1">
    <source>
        <dbReference type="Pfam" id="PF12417"/>
    </source>
</evidence>
<keyword evidence="3" id="KW-1185">Reference proteome</keyword>
<dbReference type="PANTHER" id="PTHR40780">
    <property type="entry name" value="DUF3669 DOMAIN-CONTAINING PROTEIN"/>
    <property type="match status" value="1"/>
</dbReference>
<dbReference type="PANTHER" id="PTHR40780:SF3">
    <property type="entry name" value="DUF3669 DOMAIN-CONTAINING PROTEIN"/>
    <property type="match status" value="1"/>
</dbReference>
<dbReference type="HOGENOM" id="CLU_039531_2_1_1"/>
<gene>
    <name evidence="2" type="ORF">A1O1_08234</name>
</gene>
<dbReference type="Pfam" id="PF12417">
    <property type="entry name" value="DUF3669"/>
    <property type="match status" value="1"/>
</dbReference>
<dbReference type="EMBL" id="AMWN01000007">
    <property type="protein sequence ID" value="EXJ82165.1"/>
    <property type="molecule type" value="Genomic_DNA"/>
</dbReference>
<dbReference type="Proteomes" id="UP000019484">
    <property type="component" value="Unassembled WGS sequence"/>
</dbReference>
<dbReference type="OrthoDB" id="2993351at2759"/>
<sequence length="416" mass="47593">MQTMKQLEESSCNFRRIGQGFCGSVWAAEGGKVAMKRENGGPGRSILTDYNMHRLVLDAASQDEVKVNVCVPRWPRFVENNDPWWHSNLAIFPKRYAACNILCSERIPPLSKEVRDILIDRYCPPSSIATIKNNDADRDCLVRLYLGRRKIQNSGRRGLNFFSLRNYPLHLNQAEELGLQILNYACDMADMLARMHWTAKIDANDVEFVIGGIQETTIGEHTHSLFGRHALWLLDFDCCRPLAMDDAGVTQAARAFLRNDPYFPRPAIEGSSDHALWMKFRSQYLESSKARVGLCDAKYLSLPEQFINQVEESHHETMKRKQSASHSCQSIHRRYRIPPANLRSFGQTTESRFRRRENLVEDGIAVEWDIFVRSEFGSGQSFSGSELWEGHNWRHQMQVVVLALPPLNTQSGNDTT</sequence>
<dbReference type="RefSeq" id="XP_007727286.1">
    <property type="nucleotide sequence ID" value="XM_007729096.1"/>
</dbReference>
<accession>W9XXR8</accession>
<dbReference type="eggNOG" id="ENOG502SHT4">
    <property type="taxonomic scope" value="Eukaryota"/>
</dbReference>
<reference evidence="2 3" key="1">
    <citation type="submission" date="2013-03" db="EMBL/GenBank/DDBJ databases">
        <title>The Genome Sequence of Capronia coronata CBS 617.96.</title>
        <authorList>
            <consortium name="The Broad Institute Genomics Platform"/>
            <person name="Cuomo C."/>
            <person name="de Hoog S."/>
            <person name="Gorbushina A."/>
            <person name="Walker B."/>
            <person name="Young S.K."/>
            <person name="Zeng Q."/>
            <person name="Gargeya S."/>
            <person name="Fitzgerald M."/>
            <person name="Haas B."/>
            <person name="Abouelleil A."/>
            <person name="Allen A.W."/>
            <person name="Alvarado L."/>
            <person name="Arachchi H.M."/>
            <person name="Berlin A.M."/>
            <person name="Chapman S.B."/>
            <person name="Gainer-Dewar J."/>
            <person name="Goldberg J."/>
            <person name="Griggs A."/>
            <person name="Gujja S."/>
            <person name="Hansen M."/>
            <person name="Howarth C."/>
            <person name="Imamovic A."/>
            <person name="Ireland A."/>
            <person name="Larimer J."/>
            <person name="McCowan C."/>
            <person name="Murphy C."/>
            <person name="Pearson M."/>
            <person name="Poon T.W."/>
            <person name="Priest M."/>
            <person name="Roberts A."/>
            <person name="Saif S."/>
            <person name="Shea T."/>
            <person name="Sisk P."/>
            <person name="Sykes S."/>
            <person name="Wortman J."/>
            <person name="Nusbaum C."/>
            <person name="Birren B."/>
        </authorList>
    </citation>
    <scope>NUCLEOTIDE SEQUENCE [LARGE SCALE GENOMIC DNA]</scope>
    <source>
        <strain evidence="2 3">CBS 617.96</strain>
    </source>
</reference>
<dbReference type="InterPro" id="IPR022137">
    <property type="entry name" value="Znf_prot_DUF3669"/>
</dbReference>
<dbReference type="AlphaFoldDB" id="W9XXR8"/>
<proteinExistence type="predicted"/>
<evidence type="ECO:0000313" key="3">
    <source>
        <dbReference type="Proteomes" id="UP000019484"/>
    </source>
</evidence>